<name>A0A2P2ITK5_RHIMU</name>
<proteinExistence type="predicted"/>
<evidence type="ECO:0000313" key="1">
    <source>
        <dbReference type="EMBL" id="MBW84516.1"/>
    </source>
</evidence>
<dbReference type="EMBL" id="GGEC01004033">
    <property type="protein sequence ID" value="MBW84516.1"/>
    <property type="molecule type" value="Transcribed_RNA"/>
</dbReference>
<reference evidence="1" key="1">
    <citation type="submission" date="2018-02" db="EMBL/GenBank/DDBJ databases">
        <title>Rhizophora mucronata_Transcriptome.</title>
        <authorList>
            <person name="Meera S.P."/>
            <person name="Sreeshan A."/>
            <person name="Augustine A."/>
        </authorList>
    </citation>
    <scope>NUCLEOTIDE SEQUENCE</scope>
    <source>
        <tissue evidence="1">Leaf</tissue>
    </source>
</reference>
<protein>
    <submittedName>
        <fullName evidence="1">Uncharacterized protein</fullName>
    </submittedName>
</protein>
<sequence length="24" mass="2766">MRLWTGILMSDGMILLGWSMLKNV</sequence>
<dbReference type="AlphaFoldDB" id="A0A2P2ITK5"/>
<organism evidence="1">
    <name type="scientific">Rhizophora mucronata</name>
    <name type="common">Asiatic mangrove</name>
    <dbReference type="NCBI Taxonomy" id="61149"/>
    <lineage>
        <taxon>Eukaryota</taxon>
        <taxon>Viridiplantae</taxon>
        <taxon>Streptophyta</taxon>
        <taxon>Embryophyta</taxon>
        <taxon>Tracheophyta</taxon>
        <taxon>Spermatophyta</taxon>
        <taxon>Magnoliopsida</taxon>
        <taxon>eudicotyledons</taxon>
        <taxon>Gunneridae</taxon>
        <taxon>Pentapetalae</taxon>
        <taxon>rosids</taxon>
        <taxon>fabids</taxon>
        <taxon>Malpighiales</taxon>
        <taxon>Rhizophoraceae</taxon>
        <taxon>Rhizophora</taxon>
    </lineage>
</organism>
<accession>A0A2P2ITK5</accession>